<proteinExistence type="inferred from homology"/>
<keyword evidence="8 14" id="KW-0378">Hydrolase</keyword>
<evidence type="ECO:0000313" key="17">
    <source>
        <dbReference type="EMBL" id="ANG61467.1"/>
    </source>
</evidence>
<dbReference type="GO" id="GO:0071972">
    <property type="term" value="F:peptidoglycan L,D-transpeptidase activity"/>
    <property type="evidence" value="ECO:0007669"/>
    <property type="project" value="TreeGrafter"/>
</dbReference>
<dbReference type="InterPro" id="IPR017790">
    <property type="entry name" value="Penicillin-binding_protein_2"/>
</dbReference>
<accession>A0A1A9EUD4</accession>
<dbReference type="SUPFAM" id="SSF56601">
    <property type="entry name" value="beta-lactamase/transpeptidase-like"/>
    <property type="match status" value="1"/>
</dbReference>
<dbReference type="InterPro" id="IPR036138">
    <property type="entry name" value="PBP_dimer_sf"/>
</dbReference>
<feature type="binding site" evidence="14">
    <location>
        <position position="371"/>
    </location>
    <ligand>
        <name>Zn(2+)</name>
        <dbReference type="ChEBI" id="CHEBI:29105"/>
    </ligand>
</feature>
<keyword evidence="10 14" id="KW-0573">Peptidoglycan synthesis</keyword>
<evidence type="ECO:0000256" key="5">
    <source>
        <dbReference type="ARBA" id="ARBA00022645"/>
    </source>
</evidence>
<dbReference type="GO" id="GO:0009252">
    <property type="term" value="P:peptidoglycan biosynthetic process"/>
    <property type="evidence" value="ECO:0007669"/>
    <property type="project" value="UniProtKB-UniRule"/>
</dbReference>
<evidence type="ECO:0000256" key="1">
    <source>
        <dbReference type="ARBA" id="ARBA00004167"/>
    </source>
</evidence>
<comment type="pathway">
    <text evidence="14">Cell wall biogenesis; peptidoglycan biosynthesis.</text>
</comment>
<gene>
    <name evidence="14" type="primary">mrdA</name>
    <name evidence="17" type="ORF">A8C75_02595</name>
</gene>
<dbReference type="GO" id="GO:0008360">
    <property type="term" value="P:regulation of cell shape"/>
    <property type="evidence" value="ECO:0007669"/>
    <property type="project" value="UniProtKB-KW"/>
</dbReference>
<dbReference type="Gene3D" id="3.90.1310.10">
    <property type="entry name" value="Penicillin-binding protein 2a (Domain 2)"/>
    <property type="match status" value="1"/>
</dbReference>
<dbReference type="PANTHER" id="PTHR30627">
    <property type="entry name" value="PEPTIDOGLYCAN D,D-TRANSPEPTIDASE"/>
    <property type="match status" value="1"/>
</dbReference>
<keyword evidence="14" id="KW-0479">Metal-binding</keyword>
<sequence length="640" mass="71139">MAFERFKDYSQESRTFGARAMLAFMLVVVLVAVLIGRLYFLQVVQYDRYAAMSEDNRVHLQPVAPTRGLIYDRNGVLLAENRPSYSVTVLKEEVRDLEGTLEVLKELIPITESELERFDKRYRQRRRPFETVPVRFRLTEPEIARIAVNYHRLPGVQVEADLIRYYPYGEAVVHALGYVGRINEAELQRVEANNYAATHYIGKLGIEKFYEPQLHGEVGFQKVETNARGRVLRVLERVDPVPGDDLVLSLDLRLQQITERLINGRRASVVAIDPKTGGILALVSEPGYDPNLFVTGISTADYSALRDSPDLPLFNRALRGGYPPASTIKPLIALAALDSGTVSPSHTVWDPGFFTLSQGGRRYRDWKRGGHGRVDLNLALAQSCDVWFYDVGYRMGIDKMSDYLGRFGFGAVTSLDLPEAVPAVLPSKEWKRNARNRPWYPGDSVNLSIGQGFFVATPLQLATAATVLANRGKWVQPKLLQGVRTQGEKGDISIKMPTLDDAQPVPEDVTLKSDAYWQQVIKGMVDVMHGERGTARKAGKDAGYIIAGKTGTAQVVGIKKDERYDASKLSERNHDHALFLAFAPADDPQIAVAVVVENGGGGSSTAAPIARQVMDAWLLGIDPSEDPMEEEVLQEVEISR</sequence>
<comment type="function">
    <text evidence="14">Catalyzes cross-linking of the peptidoglycan cell wall.</text>
</comment>
<keyword evidence="14" id="KW-0862">Zinc</keyword>
<dbReference type="GO" id="GO:0005886">
    <property type="term" value="C:plasma membrane"/>
    <property type="evidence" value="ECO:0007669"/>
    <property type="project" value="UniProtKB-SubCell"/>
</dbReference>
<dbReference type="UniPathway" id="UPA00219"/>
<feature type="binding site" evidence="14">
    <location>
        <position position="384"/>
    </location>
    <ligand>
        <name>Zn(2+)</name>
        <dbReference type="ChEBI" id="CHEBI:29105"/>
    </ligand>
</feature>
<protein>
    <recommendedName>
        <fullName evidence="14">Peptidoglycan D,D-transpeptidase MrdA</fullName>
        <ecNumber evidence="14">3.4.16.4</ecNumber>
    </recommendedName>
    <alternativeName>
        <fullName evidence="14">Penicillin-binding protein 2</fullName>
        <shortName evidence="14">PBP-2</shortName>
    </alternativeName>
</protein>
<evidence type="ECO:0000256" key="4">
    <source>
        <dbReference type="ARBA" id="ARBA00022519"/>
    </source>
</evidence>
<name>A0A1A9EUD4_9GAMM</name>
<evidence type="ECO:0000256" key="10">
    <source>
        <dbReference type="ARBA" id="ARBA00022984"/>
    </source>
</evidence>
<dbReference type="HAMAP" id="MF_02081">
    <property type="entry name" value="MrdA_transpept"/>
    <property type="match status" value="1"/>
</dbReference>
<keyword evidence="12 14" id="KW-0472">Membrane</keyword>
<keyword evidence="18" id="KW-1185">Reference proteome</keyword>
<dbReference type="GO" id="GO:0008658">
    <property type="term" value="F:penicillin binding"/>
    <property type="evidence" value="ECO:0007669"/>
    <property type="project" value="UniProtKB-UniRule"/>
</dbReference>
<evidence type="ECO:0000256" key="2">
    <source>
        <dbReference type="ARBA" id="ARBA00004236"/>
    </source>
</evidence>
<dbReference type="InterPro" id="IPR005311">
    <property type="entry name" value="PBP_dimer"/>
</dbReference>
<evidence type="ECO:0000256" key="13">
    <source>
        <dbReference type="ARBA" id="ARBA00023316"/>
    </source>
</evidence>
<dbReference type="Pfam" id="PF00905">
    <property type="entry name" value="Transpeptidase"/>
    <property type="match status" value="1"/>
</dbReference>
<dbReference type="GO" id="GO:0006508">
    <property type="term" value="P:proteolysis"/>
    <property type="evidence" value="ECO:0007669"/>
    <property type="project" value="UniProtKB-KW"/>
</dbReference>
<evidence type="ECO:0000256" key="11">
    <source>
        <dbReference type="ARBA" id="ARBA00022989"/>
    </source>
</evidence>
<evidence type="ECO:0000313" key="18">
    <source>
        <dbReference type="Proteomes" id="UP000078070"/>
    </source>
</evidence>
<comment type="catalytic activity">
    <reaction evidence="14">
        <text>Preferential cleavage: (Ac)2-L-Lys-D-Ala-|-D-Ala. Also transpeptidation of peptidyl-alanyl moieties that are N-acyl substituents of D-alanine.</text>
        <dbReference type="EC" id="3.4.16.4"/>
    </reaction>
</comment>
<dbReference type="GO" id="GO:0008270">
    <property type="term" value="F:zinc ion binding"/>
    <property type="evidence" value="ECO:0007669"/>
    <property type="project" value="UniProtKB-UniRule"/>
</dbReference>
<feature type="binding site" evidence="14">
    <location>
        <position position="365"/>
    </location>
    <ligand>
        <name>Zn(2+)</name>
        <dbReference type="ChEBI" id="CHEBI:29105"/>
    </ligand>
</feature>
<dbReference type="STRING" id="1821621.A8C75_02595"/>
<dbReference type="Gene3D" id="3.30.1390.30">
    <property type="entry name" value="Penicillin-binding protein 2a, domain 3"/>
    <property type="match status" value="1"/>
</dbReference>
<dbReference type="Pfam" id="PF03717">
    <property type="entry name" value="PBP_dimer"/>
    <property type="match status" value="1"/>
</dbReference>
<dbReference type="RefSeq" id="WP_067377696.1">
    <property type="nucleotide sequence ID" value="NZ_CP015839.1"/>
</dbReference>
<keyword evidence="7 14" id="KW-0812">Transmembrane</keyword>
<keyword evidence="13 14" id="KW-0961">Cell wall biogenesis/degradation</keyword>
<keyword evidence="11 14" id="KW-1133">Transmembrane helix</keyword>
<dbReference type="AlphaFoldDB" id="A0A1A9EUD4"/>
<dbReference type="PANTHER" id="PTHR30627:SF2">
    <property type="entry name" value="PEPTIDOGLYCAN D,D-TRANSPEPTIDASE MRDA"/>
    <property type="match status" value="1"/>
</dbReference>
<evidence type="ECO:0000256" key="3">
    <source>
        <dbReference type="ARBA" id="ARBA00022475"/>
    </source>
</evidence>
<dbReference type="EMBL" id="CP015839">
    <property type="protein sequence ID" value="ANG61467.1"/>
    <property type="molecule type" value="Genomic_DNA"/>
</dbReference>
<keyword evidence="3 14" id="KW-1003">Cell membrane</keyword>
<organism evidence="17 18">
    <name type="scientific">Marinobacterium aestuarii</name>
    <dbReference type="NCBI Taxonomy" id="1821621"/>
    <lineage>
        <taxon>Bacteria</taxon>
        <taxon>Pseudomonadati</taxon>
        <taxon>Pseudomonadota</taxon>
        <taxon>Gammaproteobacteria</taxon>
        <taxon>Oceanospirillales</taxon>
        <taxon>Oceanospirillaceae</taxon>
        <taxon>Marinobacterium</taxon>
    </lineage>
</organism>
<dbReference type="EC" id="3.4.16.4" evidence="14"/>
<evidence type="ECO:0000256" key="12">
    <source>
        <dbReference type="ARBA" id="ARBA00023136"/>
    </source>
</evidence>
<dbReference type="InterPro" id="IPR050515">
    <property type="entry name" value="Beta-lactam/transpept"/>
</dbReference>
<dbReference type="OrthoDB" id="9766847at2"/>
<feature type="domain" description="Penicillin-binding protein transpeptidase" evidence="15">
    <location>
        <begin position="268"/>
        <end position="615"/>
    </location>
</feature>
<dbReference type="SUPFAM" id="SSF56519">
    <property type="entry name" value="Penicillin binding protein dimerisation domain"/>
    <property type="match status" value="1"/>
</dbReference>
<feature type="binding site" evidence="14">
    <location>
        <position position="350"/>
    </location>
    <ligand>
        <name>Zn(2+)</name>
        <dbReference type="ChEBI" id="CHEBI:29105"/>
    </ligand>
</feature>
<dbReference type="KEGG" id="mars:A8C75_02595"/>
<feature type="domain" description="Penicillin-binding protein dimerisation" evidence="16">
    <location>
        <begin position="63"/>
        <end position="235"/>
    </location>
</feature>
<evidence type="ECO:0000256" key="6">
    <source>
        <dbReference type="ARBA" id="ARBA00022670"/>
    </source>
</evidence>
<keyword evidence="5 14" id="KW-0121">Carboxypeptidase</keyword>
<evidence type="ECO:0000259" key="16">
    <source>
        <dbReference type="Pfam" id="PF03717"/>
    </source>
</evidence>
<dbReference type="InterPro" id="IPR001460">
    <property type="entry name" value="PCN-bd_Tpept"/>
</dbReference>
<dbReference type="InterPro" id="IPR012338">
    <property type="entry name" value="Beta-lactam/transpept-like"/>
</dbReference>
<dbReference type="NCBIfam" id="TIGR03423">
    <property type="entry name" value="pbp2_mrdA"/>
    <property type="match status" value="1"/>
</dbReference>
<keyword evidence="6 14" id="KW-0645">Protease</keyword>
<keyword evidence="9 14" id="KW-0133">Cell shape</keyword>
<comment type="subcellular location">
    <subcellularLocation>
        <location evidence="14">Cell inner membrane</location>
        <topology evidence="14">Single-pass membrane protein</topology>
    </subcellularLocation>
    <subcellularLocation>
        <location evidence="2">Cell membrane</location>
    </subcellularLocation>
    <subcellularLocation>
        <location evidence="1">Membrane</location>
        <topology evidence="1">Single-pass membrane protein</topology>
    </subcellularLocation>
</comment>
<evidence type="ECO:0000256" key="9">
    <source>
        <dbReference type="ARBA" id="ARBA00022960"/>
    </source>
</evidence>
<keyword evidence="4 14" id="KW-0997">Cell inner membrane</keyword>
<dbReference type="Gene3D" id="3.40.710.10">
    <property type="entry name" value="DD-peptidase/beta-lactamase superfamily"/>
    <property type="match status" value="1"/>
</dbReference>
<evidence type="ECO:0000256" key="14">
    <source>
        <dbReference type="HAMAP-Rule" id="MF_02081"/>
    </source>
</evidence>
<evidence type="ECO:0000256" key="7">
    <source>
        <dbReference type="ARBA" id="ARBA00022692"/>
    </source>
</evidence>
<evidence type="ECO:0000256" key="8">
    <source>
        <dbReference type="ARBA" id="ARBA00022801"/>
    </source>
</evidence>
<comment type="similarity">
    <text evidence="14">Belongs to the transpeptidase family. MrdA subfamily.</text>
</comment>
<evidence type="ECO:0000259" key="15">
    <source>
        <dbReference type="Pfam" id="PF00905"/>
    </source>
</evidence>
<reference evidence="18" key="1">
    <citation type="submission" date="2016-05" db="EMBL/GenBank/DDBJ databases">
        <authorList>
            <person name="Baek K."/>
            <person name="Yang S.-J."/>
        </authorList>
    </citation>
    <scope>NUCLEOTIDE SEQUENCE [LARGE SCALE GENOMIC DNA]</scope>
    <source>
        <strain evidence="18">ST58-10</strain>
    </source>
</reference>
<feature type="transmembrane region" description="Helical" evidence="14">
    <location>
        <begin position="21"/>
        <end position="40"/>
    </location>
</feature>
<comment type="cofactor">
    <cofactor evidence="14">
        <name>Zn(2+)</name>
        <dbReference type="ChEBI" id="CHEBI:29105"/>
    </cofactor>
    <text evidence="14">Binds one Zn(2+) ion per subunit.</text>
</comment>
<dbReference type="GO" id="GO:0071555">
    <property type="term" value="P:cell wall organization"/>
    <property type="evidence" value="ECO:0007669"/>
    <property type="project" value="UniProtKB-KW"/>
</dbReference>
<dbReference type="GO" id="GO:0009002">
    <property type="term" value="F:serine-type D-Ala-D-Ala carboxypeptidase activity"/>
    <property type="evidence" value="ECO:0007669"/>
    <property type="project" value="UniProtKB-UniRule"/>
</dbReference>
<dbReference type="Proteomes" id="UP000078070">
    <property type="component" value="Chromosome"/>
</dbReference>
<feature type="active site" description="Acyl-ester intermediate" evidence="14">
    <location>
        <position position="326"/>
    </location>
</feature>
<reference evidence="17 18" key="2">
    <citation type="journal article" date="2018" name="Int. J. Syst. Evol. Microbiol.">
        <title>Marinobacterium aestuarii sp. nov., a benzene-degrading marine bacterium isolated from estuary sediment.</title>
        <authorList>
            <person name="Bae S.S."/>
            <person name="Jung J."/>
            <person name="Chung D."/>
            <person name="Baek K."/>
        </authorList>
    </citation>
    <scope>NUCLEOTIDE SEQUENCE [LARGE SCALE GENOMIC DNA]</scope>
    <source>
        <strain evidence="17 18">ST58-10</strain>
    </source>
</reference>